<dbReference type="AlphaFoldDB" id="A0AAN9B957"/>
<name>A0AAN9B957_9CAEN</name>
<gene>
    <name evidence="6" type="ORF">V1264_023796</name>
</gene>
<dbReference type="GO" id="GO:0003723">
    <property type="term" value="F:RNA binding"/>
    <property type="evidence" value="ECO:0007669"/>
    <property type="project" value="UniProtKB-UniRule"/>
</dbReference>
<dbReference type="InterPro" id="IPR040434">
    <property type="entry name" value="TSAP1"/>
</dbReference>
<dbReference type="EMBL" id="JBAMIC010000011">
    <property type="protein sequence ID" value="KAK7100934.1"/>
    <property type="molecule type" value="Genomic_DNA"/>
</dbReference>
<dbReference type="Pfam" id="PF00076">
    <property type="entry name" value="RRM_1"/>
    <property type="match status" value="2"/>
</dbReference>
<evidence type="ECO:0000259" key="5">
    <source>
        <dbReference type="PROSITE" id="PS50102"/>
    </source>
</evidence>
<dbReference type="InterPro" id="IPR012677">
    <property type="entry name" value="Nucleotide-bd_a/b_plait_sf"/>
</dbReference>
<keyword evidence="3" id="KW-0694">RNA-binding</keyword>
<dbReference type="InterPro" id="IPR041085">
    <property type="entry name" value="TSAP1_C"/>
</dbReference>
<evidence type="ECO:0000256" key="2">
    <source>
        <dbReference type="ARBA" id="ARBA00033477"/>
    </source>
</evidence>
<dbReference type="PANTHER" id="PTHR37457:SF3">
    <property type="entry name" value="TRNA SELENOCYSTEINE-ASSOCIATED PROTEIN 1"/>
    <property type="match status" value="1"/>
</dbReference>
<keyword evidence="7" id="KW-1185">Reference proteome</keyword>
<feature type="region of interest" description="Disordered" evidence="4">
    <location>
        <begin position="199"/>
        <end position="223"/>
    </location>
</feature>
<protein>
    <recommendedName>
        <fullName evidence="2">tRNA selenocysteine-associated protein 1</fullName>
    </recommendedName>
</protein>
<evidence type="ECO:0000256" key="3">
    <source>
        <dbReference type="PROSITE-ProRule" id="PRU00176"/>
    </source>
</evidence>
<feature type="domain" description="RRM" evidence="5">
    <location>
        <begin position="30"/>
        <end position="106"/>
    </location>
</feature>
<evidence type="ECO:0000313" key="7">
    <source>
        <dbReference type="Proteomes" id="UP001374579"/>
    </source>
</evidence>
<proteinExistence type="inferred from homology"/>
<reference evidence="6 7" key="1">
    <citation type="submission" date="2024-02" db="EMBL/GenBank/DDBJ databases">
        <title>Chromosome-scale genome assembly of the rough periwinkle Littorina saxatilis.</title>
        <authorList>
            <person name="De Jode A."/>
            <person name="Faria R."/>
            <person name="Formenti G."/>
            <person name="Sims Y."/>
            <person name="Smith T.P."/>
            <person name="Tracey A."/>
            <person name="Wood J.M.D."/>
            <person name="Zagrodzka Z.B."/>
            <person name="Johannesson K."/>
            <person name="Butlin R.K."/>
            <person name="Leder E.H."/>
        </authorList>
    </citation>
    <scope>NUCLEOTIDE SEQUENCE [LARGE SCALE GENOMIC DNA]</scope>
    <source>
        <strain evidence="6">Snail1</strain>
        <tissue evidence="6">Muscle</tissue>
    </source>
</reference>
<dbReference type="Proteomes" id="UP001374579">
    <property type="component" value="Unassembled WGS sequence"/>
</dbReference>
<dbReference type="SUPFAM" id="SSF54928">
    <property type="entry name" value="RNA-binding domain, RBD"/>
    <property type="match status" value="1"/>
</dbReference>
<dbReference type="FunFam" id="3.30.70.330:FF:000159">
    <property type="entry name" value="tRNA selenocysteine 1-associated protein 1"/>
    <property type="match status" value="1"/>
</dbReference>
<dbReference type="SMART" id="SM00360">
    <property type="entry name" value="RRM"/>
    <property type="match status" value="2"/>
</dbReference>
<feature type="compositionally biased region" description="Low complexity" evidence="4">
    <location>
        <begin position="205"/>
        <end position="223"/>
    </location>
</feature>
<evidence type="ECO:0000256" key="1">
    <source>
        <dbReference type="ARBA" id="ARBA00008920"/>
    </source>
</evidence>
<evidence type="ECO:0000313" key="6">
    <source>
        <dbReference type="EMBL" id="KAK7100934.1"/>
    </source>
</evidence>
<dbReference type="InterPro" id="IPR000504">
    <property type="entry name" value="RRM_dom"/>
</dbReference>
<comment type="caution">
    <text evidence="6">The sequence shown here is derived from an EMBL/GenBank/DDBJ whole genome shotgun (WGS) entry which is preliminary data.</text>
</comment>
<comment type="similarity">
    <text evidence="1">Belongs to the RRM TRSPAP family.</text>
</comment>
<dbReference type="Gene3D" id="3.30.70.330">
    <property type="match status" value="2"/>
</dbReference>
<dbReference type="PANTHER" id="PTHR37457">
    <property type="entry name" value="TRNA SELENOCYSTEINE 1-ASSOCIATED PROTEIN 1-RELATED"/>
    <property type="match status" value="1"/>
</dbReference>
<dbReference type="Pfam" id="PF17654">
    <property type="entry name" value="Trnau1ap"/>
    <property type="match status" value="1"/>
</dbReference>
<feature type="domain" description="RRM" evidence="5">
    <location>
        <begin position="116"/>
        <end position="195"/>
    </location>
</feature>
<evidence type="ECO:0000256" key="4">
    <source>
        <dbReference type="SAM" id="MobiDB-lite"/>
    </source>
</evidence>
<accession>A0AAN9B957</accession>
<organism evidence="6 7">
    <name type="scientific">Littorina saxatilis</name>
    <dbReference type="NCBI Taxonomy" id="31220"/>
    <lineage>
        <taxon>Eukaryota</taxon>
        <taxon>Metazoa</taxon>
        <taxon>Spiralia</taxon>
        <taxon>Lophotrochozoa</taxon>
        <taxon>Mollusca</taxon>
        <taxon>Gastropoda</taxon>
        <taxon>Caenogastropoda</taxon>
        <taxon>Littorinimorpha</taxon>
        <taxon>Littorinoidea</taxon>
        <taxon>Littorinidae</taxon>
        <taxon>Littorina</taxon>
    </lineage>
</organism>
<dbReference type="PROSITE" id="PS50102">
    <property type="entry name" value="RRM"/>
    <property type="match status" value="2"/>
</dbReference>
<sequence length="316" mass="35487">MASSSSFTDNPGTTNTYDMYLSPCIWMGTNLDDDMNEQFIKQAFQHYGEKIHDVKIIKPKKSGQQPYCFIEFQHVDQAKLALHKLNGKPIPKTNPTKLFKLNPASYNKEYQLMPEFSLHIGDLTADVDDYKLYCAFAKNYSSVRGAKVVLDSCGKGKGFGFVRFSEETDQQRALVEMHHMTGIGHRPIKVSLAAPNRGYGSSSLHSQSYESPSSNHPSSSGYSGSYAAPPYPQHSGYYGWGGYYHYSHSHQPPAHKYLADTPASTTDDLEVLEDPCLEVNVTKENREFMESSESFFEALDRSRWFAIDGIQAEIPA</sequence>
<dbReference type="InterPro" id="IPR035979">
    <property type="entry name" value="RBD_domain_sf"/>
</dbReference>